<keyword evidence="3" id="KW-1185">Reference proteome</keyword>
<evidence type="ECO:0000313" key="3">
    <source>
        <dbReference type="Proteomes" id="UP000179284"/>
    </source>
</evidence>
<reference evidence="3" key="1">
    <citation type="submission" date="2016-10" db="EMBL/GenBank/DDBJ databases">
        <title>The complete genome sequence of the rumen bacterium Butyrivibrio hungatei MB2003.</title>
        <authorList>
            <person name="Palevich N."/>
            <person name="Kelly W.J."/>
            <person name="Leahy S.C."/>
            <person name="Altermann E."/>
            <person name="Rakonjac J."/>
            <person name="Attwood G.T."/>
        </authorList>
    </citation>
    <scope>NUCLEOTIDE SEQUENCE [LARGE SCALE GENOMIC DNA]</scope>
    <source>
        <strain evidence="3">MB2003</strain>
    </source>
</reference>
<dbReference type="SUPFAM" id="SSF110849">
    <property type="entry name" value="ParB/Sulfiredoxin"/>
    <property type="match status" value="1"/>
</dbReference>
<dbReference type="OrthoDB" id="5431593at2"/>
<sequence>MDLDKYIAEEMARFEGRCFPVKTGMIKRLLTKRQRCKNLHPNPDDEFSKPEVGPSYRIISEYEQKIRRAKEHTYEEEKDPIIIEKMYPEGYMIINGHHRWAAALRMGVPDIFVKIVNLTHEADLRLMLERSTHDKRVTFDLDEVVFGKEGEEALERGLSFPFSLEYKERLRIGIPALFNHLSVLGYDIWVYSSNFYSFDYLKQLFKRYHVKVDGVVTGIAKRSQEAKDKYNKLIAEKYKSTIHVDRNMVLKTYTGSKEFEEKEIPLSDLSWSHAVMDIVDEMEKDA</sequence>
<dbReference type="Gene3D" id="3.90.1530.10">
    <property type="entry name" value="Conserved hypothetical protein from pyrococcus furiosus pfu- 392566-001, ParB domain"/>
    <property type="match status" value="1"/>
</dbReference>
<proteinExistence type="predicted"/>
<dbReference type="InterPro" id="IPR036086">
    <property type="entry name" value="ParB/Sulfiredoxin_sf"/>
</dbReference>
<accession>A0A1D9NYM6</accession>
<evidence type="ECO:0000259" key="1">
    <source>
        <dbReference type="Pfam" id="PF02195"/>
    </source>
</evidence>
<dbReference type="EMBL" id="CP017831">
    <property type="protein sequence ID" value="AOZ95403.1"/>
    <property type="molecule type" value="Genomic_DNA"/>
</dbReference>
<dbReference type="Pfam" id="PF02195">
    <property type="entry name" value="ParB_N"/>
    <property type="match status" value="1"/>
</dbReference>
<dbReference type="CDD" id="cd16387">
    <property type="entry name" value="ParB_N_Srx"/>
    <property type="match status" value="1"/>
</dbReference>
<protein>
    <submittedName>
        <fullName evidence="2">ParB-like nuclease domain protein</fullName>
    </submittedName>
</protein>
<evidence type="ECO:0000313" key="2">
    <source>
        <dbReference type="EMBL" id="AOZ95403.1"/>
    </source>
</evidence>
<dbReference type="KEGG" id="bhu:bhn_I0369"/>
<feature type="domain" description="ParB-like N-terminal" evidence="1">
    <location>
        <begin position="78"/>
        <end position="128"/>
    </location>
</feature>
<organism evidence="2 3">
    <name type="scientific">Butyrivibrio hungatei</name>
    <dbReference type="NCBI Taxonomy" id="185008"/>
    <lineage>
        <taxon>Bacteria</taxon>
        <taxon>Bacillati</taxon>
        <taxon>Bacillota</taxon>
        <taxon>Clostridia</taxon>
        <taxon>Lachnospirales</taxon>
        <taxon>Lachnospiraceae</taxon>
        <taxon>Butyrivibrio</taxon>
    </lineage>
</organism>
<dbReference type="RefSeq" id="WP_071175182.1">
    <property type="nucleotide sequence ID" value="NZ_CP017831.1"/>
</dbReference>
<dbReference type="InterPro" id="IPR003115">
    <property type="entry name" value="ParB_N"/>
</dbReference>
<name>A0A1D9NYM6_9FIRM</name>
<dbReference type="AlphaFoldDB" id="A0A1D9NYM6"/>
<dbReference type="Proteomes" id="UP000179284">
    <property type="component" value="Chromosome I"/>
</dbReference>
<gene>
    <name evidence="2" type="ORF">bhn_I0369</name>
</gene>